<name>A0ABM5MQU9_RICS1</name>
<dbReference type="Proteomes" id="UP000005443">
    <property type="component" value="Chromosome"/>
</dbReference>
<dbReference type="EMBL" id="CP002428">
    <property type="protein sequence ID" value="AEV92639.1"/>
    <property type="molecule type" value="Genomic_DNA"/>
</dbReference>
<dbReference type="RefSeq" id="WP_014273770.1">
    <property type="nucleotide sequence ID" value="NC_016639.1"/>
</dbReference>
<protein>
    <submittedName>
        <fullName evidence="1">Uncharacterized protein</fullName>
    </submittedName>
</protein>
<accession>A0ABM5MQU9</accession>
<gene>
    <name evidence="1" type="ordered locus">Rsl_1325</name>
</gene>
<reference evidence="1 2" key="1">
    <citation type="journal article" date="2012" name="J. Bacteriol.">
        <title>Complete genome sequence of Rickettsia slovaca, the agent of tick-borne lymphadenitis.</title>
        <authorList>
            <person name="Fournier P.E."/>
            <person name="El Karkouri K."/>
            <person name="Robert C."/>
            <person name="Medigue C."/>
            <person name="Raoult D."/>
        </authorList>
    </citation>
    <scope>NUCLEOTIDE SEQUENCE [LARGE SCALE GENOMIC DNA]</scope>
    <source>
        <strain evidence="1 2">13-B</strain>
    </source>
</reference>
<evidence type="ECO:0000313" key="2">
    <source>
        <dbReference type="Proteomes" id="UP000005443"/>
    </source>
</evidence>
<proteinExistence type="predicted"/>
<sequence>MKEALSFMKDGVLDCTNLEGISLQEIFNFLQNPYIVKDKIIALDISTYEHWKEVNDFILQLNDNSSFKPQTIEIYTFYRYMEDILNLRLKTGINITNHIDVNMTDRRKEALLKKFLERFKKNNFTKDEEQLSQFIKAVCKEDKTPDGIEMQYGRALRLGSKYNFSKIDKQYSDLQGIFKKLQETQIQKVNSEIHHYKQEDDLHFYMVKVNGANMSAWQDFLGKQSSFQSSYQGNDLVIKIFKWKYAFSASLDYHDQGLTDVLCSLCFQ</sequence>
<evidence type="ECO:0000313" key="1">
    <source>
        <dbReference type="EMBL" id="AEV92639.1"/>
    </source>
</evidence>
<organism evidence="1 2">
    <name type="scientific">Rickettsia slovaca (strain 13-B)</name>
    <dbReference type="NCBI Taxonomy" id="941638"/>
    <lineage>
        <taxon>Bacteria</taxon>
        <taxon>Pseudomonadati</taxon>
        <taxon>Pseudomonadota</taxon>
        <taxon>Alphaproteobacteria</taxon>
        <taxon>Rickettsiales</taxon>
        <taxon>Rickettsiaceae</taxon>
        <taxon>Rickettsieae</taxon>
        <taxon>Rickettsia</taxon>
        <taxon>spotted fever group</taxon>
    </lineage>
</organism>
<keyword evidence="2" id="KW-1185">Reference proteome</keyword>